<accession>A0ABZ1UBM7</accession>
<gene>
    <name evidence="2" type="ORF">OHA16_33720</name>
</gene>
<protein>
    <recommendedName>
        <fullName evidence="4">Secreted protein</fullName>
    </recommendedName>
</protein>
<dbReference type="EMBL" id="CP108110">
    <property type="protein sequence ID" value="WUQ87494.1"/>
    <property type="molecule type" value="Genomic_DNA"/>
</dbReference>
<feature type="signal peptide" evidence="1">
    <location>
        <begin position="1"/>
        <end position="27"/>
    </location>
</feature>
<evidence type="ECO:0008006" key="4">
    <source>
        <dbReference type="Google" id="ProtNLM"/>
    </source>
</evidence>
<name>A0ABZ1UBM7_9ACTN</name>
<dbReference type="Proteomes" id="UP001432222">
    <property type="component" value="Chromosome"/>
</dbReference>
<dbReference type="RefSeq" id="WP_328958053.1">
    <property type="nucleotide sequence ID" value="NZ_CP108110.1"/>
</dbReference>
<evidence type="ECO:0000313" key="2">
    <source>
        <dbReference type="EMBL" id="WUQ87494.1"/>
    </source>
</evidence>
<organism evidence="2 3">
    <name type="scientific">Kitasatospora purpeofusca</name>
    <dbReference type="NCBI Taxonomy" id="67352"/>
    <lineage>
        <taxon>Bacteria</taxon>
        <taxon>Bacillati</taxon>
        <taxon>Actinomycetota</taxon>
        <taxon>Actinomycetes</taxon>
        <taxon>Kitasatosporales</taxon>
        <taxon>Streptomycetaceae</taxon>
        <taxon>Kitasatospora</taxon>
    </lineage>
</organism>
<proteinExistence type="predicted"/>
<sequence length="147" mass="14440">MKRFAALLATGAALSALAVTGATQASAQTTGGPTGPSTKNCVDGYPGIVNLQLCASVTGNQVVFSGYATPASVAWNPQNVSFNLTANVVGGALIGSDSPNVLITAGGIPVGNVSGTAPCGSSVQGTFNVTQWGWPPSTATITVPVTC</sequence>
<reference evidence="2" key="1">
    <citation type="submission" date="2022-10" db="EMBL/GenBank/DDBJ databases">
        <title>The complete genomes of actinobacterial strains from the NBC collection.</title>
        <authorList>
            <person name="Joergensen T.S."/>
            <person name="Alvarez Arevalo M."/>
            <person name="Sterndorff E.B."/>
            <person name="Faurdal D."/>
            <person name="Vuksanovic O."/>
            <person name="Mourched A.-S."/>
            <person name="Charusanti P."/>
            <person name="Shaw S."/>
            <person name="Blin K."/>
            <person name="Weber T."/>
        </authorList>
    </citation>
    <scope>NUCLEOTIDE SEQUENCE</scope>
    <source>
        <strain evidence="2">NBC_00222</strain>
    </source>
</reference>
<evidence type="ECO:0000256" key="1">
    <source>
        <dbReference type="SAM" id="SignalP"/>
    </source>
</evidence>
<feature type="chain" id="PRO_5046370653" description="Secreted protein" evidence="1">
    <location>
        <begin position="28"/>
        <end position="147"/>
    </location>
</feature>
<evidence type="ECO:0000313" key="3">
    <source>
        <dbReference type="Proteomes" id="UP001432222"/>
    </source>
</evidence>
<keyword evidence="3" id="KW-1185">Reference proteome</keyword>
<keyword evidence="1" id="KW-0732">Signal</keyword>